<organism evidence="2 3">
    <name type="scientific">Lasiosphaeria hispida</name>
    <dbReference type="NCBI Taxonomy" id="260671"/>
    <lineage>
        <taxon>Eukaryota</taxon>
        <taxon>Fungi</taxon>
        <taxon>Dikarya</taxon>
        <taxon>Ascomycota</taxon>
        <taxon>Pezizomycotina</taxon>
        <taxon>Sordariomycetes</taxon>
        <taxon>Sordariomycetidae</taxon>
        <taxon>Sordariales</taxon>
        <taxon>Lasiosphaeriaceae</taxon>
        <taxon>Lasiosphaeria</taxon>
    </lineage>
</organism>
<accession>A0AAJ0HQW7</accession>
<sequence length="195" mass="21808">MQRSHIMCVLLSEYRPGRIMVYSVRLASSQRGRLRGRRLCDRCDLLSGQKSVTIFFLPLALCSFSPLLFLCRIKQKYRFWTKCSTFLRRRASSSGSDLGTGQPRDDFNWCEPSAGGCCITVSPRPRIGRRGWTITFAKLLQRRACLPKPATLSMLALQDSTCVTAYLHLAPNRLALPAGPTSARDLHQKGRGAGV</sequence>
<gene>
    <name evidence="2" type="ORF">B0T25DRAFT_110575</name>
</gene>
<evidence type="ECO:0000313" key="2">
    <source>
        <dbReference type="EMBL" id="KAK3359816.1"/>
    </source>
</evidence>
<proteinExistence type="predicted"/>
<dbReference type="AlphaFoldDB" id="A0AAJ0HQW7"/>
<keyword evidence="1" id="KW-0812">Transmembrane</keyword>
<name>A0AAJ0HQW7_9PEZI</name>
<comment type="caution">
    <text evidence="2">The sequence shown here is derived from an EMBL/GenBank/DDBJ whole genome shotgun (WGS) entry which is preliminary data.</text>
</comment>
<dbReference type="Proteomes" id="UP001275084">
    <property type="component" value="Unassembled WGS sequence"/>
</dbReference>
<reference evidence="2" key="2">
    <citation type="submission" date="2023-06" db="EMBL/GenBank/DDBJ databases">
        <authorList>
            <consortium name="Lawrence Berkeley National Laboratory"/>
            <person name="Haridas S."/>
            <person name="Hensen N."/>
            <person name="Bonometti L."/>
            <person name="Westerberg I."/>
            <person name="Brannstrom I.O."/>
            <person name="Guillou S."/>
            <person name="Cros-Aarteil S."/>
            <person name="Calhoun S."/>
            <person name="Kuo A."/>
            <person name="Mondo S."/>
            <person name="Pangilinan J."/>
            <person name="Riley R."/>
            <person name="Labutti K."/>
            <person name="Andreopoulos B."/>
            <person name="Lipzen A."/>
            <person name="Chen C."/>
            <person name="Yanf M."/>
            <person name="Daum C."/>
            <person name="Ng V."/>
            <person name="Clum A."/>
            <person name="Steindorff A."/>
            <person name="Ohm R."/>
            <person name="Martin F."/>
            <person name="Silar P."/>
            <person name="Natvig D."/>
            <person name="Lalanne C."/>
            <person name="Gautier V."/>
            <person name="Ament-Velasquez S.L."/>
            <person name="Kruys A."/>
            <person name="Hutchinson M.I."/>
            <person name="Powell A.J."/>
            <person name="Barry K."/>
            <person name="Miller A.N."/>
            <person name="Grigoriev I.V."/>
            <person name="Debuchy R."/>
            <person name="Gladieux P."/>
            <person name="Thoren M.H."/>
            <person name="Johannesson H."/>
        </authorList>
    </citation>
    <scope>NUCLEOTIDE SEQUENCE</scope>
    <source>
        <strain evidence="2">CBS 955.72</strain>
    </source>
</reference>
<reference evidence="2" key="1">
    <citation type="journal article" date="2023" name="Mol. Phylogenet. Evol.">
        <title>Genome-scale phylogeny and comparative genomics of the fungal order Sordariales.</title>
        <authorList>
            <person name="Hensen N."/>
            <person name="Bonometti L."/>
            <person name="Westerberg I."/>
            <person name="Brannstrom I.O."/>
            <person name="Guillou S."/>
            <person name="Cros-Aarteil S."/>
            <person name="Calhoun S."/>
            <person name="Haridas S."/>
            <person name="Kuo A."/>
            <person name="Mondo S."/>
            <person name="Pangilinan J."/>
            <person name="Riley R."/>
            <person name="LaButti K."/>
            <person name="Andreopoulos B."/>
            <person name="Lipzen A."/>
            <person name="Chen C."/>
            <person name="Yan M."/>
            <person name="Daum C."/>
            <person name="Ng V."/>
            <person name="Clum A."/>
            <person name="Steindorff A."/>
            <person name="Ohm R.A."/>
            <person name="Martin F."/>
            <person name="Silar P."/>
            <person name="Natvig D.O."/>
            <person name="Lalanne C."/>
            <person name="Gautier V."/>
            <person name="Ament-Velasquez S.L."/>
            <person name="Kruys A."/>
            <person name="Hutchinson M.I."/>
            <person name="Powell A.J."/>
            <person name="Barry K."/>
            <person name="Miller A.N."/>
            <person name="Grigoriev I.V."/>
            <person name="Debuchy R."/>
            <person name="Gladieux P."/>
            <person name="Hiltunen Thoren M."/>
            <person name="Johannesson H."/>
        </authorList>
    </citation>
    <scope>NUCLEOTIDE SEQUENCE</scope>
    <source>
        <strain evidence="2">CBS 955.72</strain>
    </source>
</reference>
<evidence type="ECO:0000256" key="1">
    <source>
        <dbReference type="SAM" id="Phobius"/>
    </source>
</evidence>
<keyword evidence="1" id="KW-1133">Transmembrane helix</keyword>
<feature type="transmembrane region" description="Helical" evidence="1">
    <location>
        <begin position="52"/>
        <end position="71"/>
    </location>
</feature>
<evidence type="ECO:0000313" key="3">
    <source>
        <dbReference type="Proteomes" id="UP001275084"/>
    </source>
</evidence>
<protein>
    <submittedName>
        <fullName evidence="2">Uncharacterized protein</fullName>
    </submittedName>
</protein>
<keyword evidence="3" id="KW-1185">Reference proteome</keyword>
<keyword evidence="1" id="KW-0472">Membrane</keyword>
<dbReference type="EMBL" id="JAUIQD010000002">
    <property type="protein sequence ID" value="KAK3359816.1"/>
    <property type="molecule type" value="Genomic_DNA"/>
</dbReference>